<evidence type="ECO:0000313" key="3">
    <source>
        <dbReference type="EMBL" id="MBB5287551.1"/>
    </source>
</evidence>
<reference evidence="3 4" key="1">
    <citation type="submission" date="2020-08" db="EMBL/GenBank/DDBJ databases">
        <title>Genomic Encyclopedia of Type Strains, Phase IV (KMG-IV): sequencing the most valuable type-strain genomes for metagenomic binning, comparative biology and taxonomic classification.</title>
        <authorList>
            <person name="Goeker M."/>
        </authorList>
    </citation>
    <scope>NUCLEOTIDE SEQUENCE [LARGE SCALE GENOMIC DNA]</scope>
    <source>
        <strain evidence="3 4">DSM 105074</strain>
    </source>
</reference>
<protein>
    <submittedName>
        <fullName evidence="3">Uncharacterized protein</fullName>
    </submittedName>
</protein>
<feature type="signal peptide" evidence="2">
    <location>
        <begin position="1"/>
        <end position="27"/>
    </location>
</feature>
<comment type="caution">
    <text evidence="3">The sequence shown here is derived from an EMBL/GenBank/DDBJ whole genome shotgun (WGS) entry which is preliminary data.</text>
</comment>
<dbReference type="Proteomes" id="UP000557307">
    <property type="component" value="Unassembled WGS sequence"/>
</dbReference>
<evidence type="ECO:0000256" key="2">
    <source>
        <dbReference type="SAM" id="SignalP"/>
    </source>
</evidence>
<feature type="region of interest" description="Disordered" evidence="1">
    <location>
        <begin position="1540"/>
        <end position="1560"/>
    </location>
</feature>
<evidence type="ECO:0000313" key="4">
    <source>
        <dbReference type="Proteomes" id="UP000557307"/>
    </source>
</evidence>
<dbReference type="RefSeq" id="WP_184179940.1">
    <property type="nucleotide sequence ID" value="NZ_JACHGF010000020.1"/>
</dbReference>
<proteinExistence type="predicted"/>
<organism evidence="3 4">
    <name type="scientific">Rhabdobacter roseus</name>
    <dbReference type="NCBI Taxonomy" id="1655419"/>
    <lineage>
        <taxon>Bacteria</taxon>
        <taxon>Pseudomonadati</taxon>
        <taxon>Bacteroidota</taxon>
        <taxon>Cytophagia</taxon>
        <taxon>Cytophagales</taxon>
        <taxon>Cytophagaceae</taxon>
        <taxon>Rhabdobacter</taxon>
    </lineage>
</organism>
<sequence length="1560" mass="173792">MNRTVFTSLLRSLLLAILVLEGGSASAQAVRLSEEPGQFMVDIKKLMESSKNPAYLKAAEELESIWMSQLNTTQQLQFVGQVRRLAAKGQKAGPVFALLMHNLHTVTTQQGDINGLMIMLDKASDKYDGKTLLRLLETTQLILEKKQLYASNTNKLYLTEGQYRFRFDDSRPDAGSLTTVSDGWDTPADTNFSVLTKSQPMPTLSGALLDLQEATFAIVTAHDSVAFGPSTGSVSLREGTFVGKGGKFTWEAAGNPALYAALDEYTFNMASPKLLAENVTLHYDEKLAQPVKGTFEFRSARRAAGKPTTYPRFISQKNDAVLRNARKSMAYRGGLTLLGTSMYSTSLSNEPSTLVVSYKDRPAFRATSLRFALNDSVVSAPLATFSMPLGRDSIYHVGVVFRYSDDAGLLRLERADGTAYGGIAYQDSYHKMNIWAEGMRWSLGKDQVEFYMISGKKEVPVRLESYDYFRPQRFQAMAEEFGFQPLLMATTYVQSEKKQTFTPDELATKLRQNPTILRRALEQLSLQGYFEYNQLTDEYRVTRKGILYVLANFDKSDYDNFQISSHFQANSDVANATINLKDTLLTVRGVERFVVSDSLKIIATPSDKQVVIGRNRDFTLNGQMKSANFRFAGRDLKFNYDQFFVNLNQVDSITFTPQEKYAKGLSGEVGGHVKYEKGGTFYLNDPKNKSGKQKGTKSPRLVVPEGMTVFFDQPIRSPILYDQSVFFKIPKLDYDSLDRRDVAFVGTFNSDGMLPPIKTTLKSMEDNSLGFEYKPSGDVKVYNGQATVKFTDPLVMDNKGLRASGVLSHLSATLPTEKMLFTSDSLVASGAEASIKEATIGKGYFPKVELKNYSLRWIPKTDSMLILSKGNSFNFYNGSSKLEGGLLLRSSGLYGYGHLKRSDSELRSQDIKFNKEGFVANQSQFTITDGQQQSFRSILLGRNVDVDFNVAKGQVELATNATGFGADSSSLEFPYAAYRTSISKARWDINKKSIAMKGDVKTSTFTSTAPEQEGLTFNGSAAVYEVEKMMLSISGVPYIRTADVKIIPDKGVVSVKKNGEMNAFKNARIEIDTLNSSHRLRNADIRITSRNRFEGSATYQYITARKDTFNIKMENFELRELGAPEVTASRRAKSAPSTQPAGTTYYTTARAEVREDDKLVLSPRMQFKGGVRLIAYEPSLQLDGYIRPMLKPRPDLTSSWIVYKEAPGEILTIKVDKNLRNEVEQPLFAGLHYRPSGGMYLSFLSPKEYSRDQDIFTAEGTLRFDEESKAFRILPPPGADGLVNEARAFTFNDQKGTATFAGPLKLVAADWLTAAGTVDAQVDSLRFDFNTLLLMNLPALTPVLPELAAKIVQTNLDEQNSDAAEDDPTRLNTKLAVLIGQKGADDYLTKTAAGYKPLYEASATLDAPIVLSNVDLRWSEIHGAYFSSGPIGVSNLGRHDINAQMEGMLEIRRSDRGDEFSLYLEVSPDVWYYFDYSQKQLGVVSSLVDFNDQLLAKSKNAKTKDMELISLGFEEKAMFTDRFYDFYQPALKKAKLVKAAEKKDTKKKTTKKAAETQEGF</sequence>
<feature type="chain" id="PRO_5032322674" evidence="2">
    <location>
        <begin position="28"/>
        <end position="1560"/>
    </location>
</feature>
<accession>A0A840TUC4</accession>
<name>A0A840TUC4_9BACT</name>
<keyword evidence="4" id="KW-1185">Reference proteome</keyword>
<dbReference type="EMBL" id="JACHGF010000020">
    <property type="protein sequence ID" value="MBB5287551.1"/>
    <property type="molecule type" value="Genomic_DNA"/>
</dbReference>
<keyword evidence="2" id="KW-0732">Signal</keyword>
<gene>
    <name evidence="3" type="ORF">HNQ92_005715</name>
</gene>
<evidence type="ECO:0000256" key="1">
    <source>
        <dbReference type="SAM" id="MobiDB-lite"/>
    </source>
</evidence>